<feature type="region of interest" description="Disordered" evidence="2">
    <location>
        <begin position="214"/>
        <end position="292"/>
    </location>
</feature>
<evidence type="ECO:0000313" key="4">
    <source>
        <dbReference type="EMBL" id="KAK9810721.1"/>
    </source>
</evidence>
<accession>A0AAW1PQI9</accession>
<proteinExistence type="predicted"/>
<reference evidence="4 5" key="1">
    <citation type="journal article" date="2024" name="Nat. Commun.">
        <title>Phylogenomics reveals the evolutionary origins of lichenization in chlorophyte algae.</title>
        <authorList>
            <person name="Puginier C."/>
            <person name="Libourel C."/>
            <person name="Otte J."/>
            <person name="Skaloud P."/>
            <person name="Haon M."/>
            <person name="Grisel S."/>
            <person name="Petersen M."/>
            <person name="Berrin J.G."/>
            <person name="Delaux P.M."/>
            <person name="Dal Grande F."/>
            <person name="Keller J."/>
        </authorList>
    </citation>
    <scope>NUCLEOTIDE SEQUENCE [LARGE SCALE GENOMIC DNA]</scope>
    <source>
        <strain evidence="4 5">SAG 2036</strain>
    </source>
</reference>
<feature type="signal peptide" evidence="3">
    <location>
        <begin position="1"/>
        <end position="16"/>
    </location>
</feature>
<gene>
    <name evidence="4" type="ORF">WJX73_002594</name>
</gene>
<feature type="compositionally biased region" description="Polar residues" evidence="2">
    <location>
        <begin position="255"/>
        <end position="270"/>
    </location>
</feature>
<organism evidence="4 5">
    <name type="scientific">Symbiochloris irregularis</name>
    <dbReference type="NCBI Taxonomy" id="706552"/>
    <lineage>
        <taxon>Eukaryota</taxon>
        <taxon>Viridiplantae</taxon>
        <taxon>Chlorophyta</taxon>
        <taxon>core chlorophytes</taxon>
        <taxon>Trebouxiophyceae</taxon>
        <taxon>Trebouxiales</taxon>
        <taxon>Trebouxiaceae</taxon>
        <taxon>Symbiochloris</taxon>
    </lineage>
</organism>
<name>A0AAW1PQI9_9CHLO</name>
<keyword evidence="5" id="KW-1185">Reference proteome</keyword>
<comment type="caution">
    <text evidence="4">The sequence shown here is derived from an EMBL/GenBank/DDBJ whole genome shotgun (WGS) entry which is preliminary data.</text>
</comment>
<feature type="chain" id="PRO_5043530942" evidence="3">
    <location>
        <begin position="17"/>
        <end position="292"/>
    </location>
</feature>
<sequence>MPFGIAILATGAAVLAGRRACHWVGNRRRRAAYRGPPELAKLMQADPQGPLLNPFNNVDEVHNEEALVEHHSAFHQLQSAVALKPRDPEVIEQRARADGYMEQAQALEAELAKKQAELTQKQAELAASQEQYARQQQLVSEWEVQIGLAKGQHTSAVLALEKVQNVLRQPIADILGEELNSEIDLLVEEYYFQSRGESQQKDAELQAELERRGWAAEQYDPVQEDTASSGASEERQDDESEEQQLPEGFEDDDVIQSTASDGDSPNSPSEANAGMSDCQQEAEAPQGASASF</sequence>
<evidence type="ECO:0000256" key="2">
    <source>
        <dbReference type="SAM" id="MobiDB-lite"/>
    </source>
</evidence>
<protein>
    <submittedName>
        <fullName evidence="4">Uncharacterized protein</fullName>
    </submittedName>
</protein>
<dbReference type="Proteomes" id="UP001465755">
    <property type="component" value="Unassembled WGS sequence"/>
</dbReference>
<dbReference type="AlphaFoldDB" id="A0AAW1PQI9"/>
<evidence type="ECO:0000313" key="5">
    <source>
        <dbReference type="Proteomes" id="UP001465755"/>
    </source>
</evidence>
<evidence type="ECO:0000256" key="1">
    <source>
        <dbReference type="SAM" id="Coils"/>
    </source>
</evidence>
<feature type="coiled-coil region" evidence="1">
    <location>
        <begin position="90"/>
        <end position="145"/>
    </location>
</feature>
<keyword evidence="3" id="KW-0732">Signal</keyword>
<keyword evidence="1" id="KW-0175">Coiled coil</keyword>
<dbReference type="EMBL" id="JALJOQ010000014">
    <property type="protein sequence ID" value="KAK9810721.1"/>
    <property type="molecule type" value="Genomic_DNA"/>
</dbReference>
<evidence type="ECO:0000256" key="3">
    <source>
        <dbReference type="SAM" id="SignalP"/>
    </source>
</evidence>
<feature type="compositionally biased region" description="Acidic residues" evidence="2">
    <location>
        <begin position="235"/>
        <end position="254"/>
    </location>
</feature>